<dbReference type="NCBIfam" id="TIGR01994">
    <property type="entry name" value="SUF_scaf_2"/>
    <property type="match status" value="1"/>
</dbReference>
<sequence>MYQQLIIDHNKNPRNFCKLENASHSADGYNPLCGDEITVSFIEKDSIIENIAFMGSGCAISKASASIMTSTLKGMKVEDAKALFEKFHTLATTGESTNDMGKLSVLAGVHKYPARVKCATLAWHTFQGALNNSQEIIKTE</sequence>
<dbReference type="Gene3D" id="3.90.1010.10">
    <property type="match status" value="1"/>
</dbReference>
<dbReference type="GO" id="GO:0051536">
    <property type="term" value="F:iron-sulfur cluster binding"/>
    <property type="evidence" value="ECO:0007669"/>
    <property type="project" value="InterPro"/>
</dbReference>
<dbReference type="SUPFAM" id="SSF82649">
    <property type="entry name" value="SufE/NifU"/>
    <property type="match status" value="1"/>
</dbReference>
<dbReference type="GO" id="GO:0005506">
    <property type="term" value="F:iron ion binding"/>
    <property type="evidence" value="ECO:0007669"/>
    <property type="project" value="InterPro"/>
</dbReference>
<dbReference type="PANTHER" id="PTHR10093">
    <property type="entry name" value="IRON-SULFUR CLUSTER ASSEMBLY ENZYME NIFU HOMOLOG"/>
    <property type="match status" value="1"/>
</dbReference>
<dbReference type="GO" id="GO:0016226">
    <property type="term" value="P:iron-sulfur cluster assembly"/>
    <property type="evidence" value="ECO:0007669"/>
    <property type="project" value="InterPro"/>
</dbReference>
<evidence type="ECO:0000313" key="2">
    <source>
        <dbReference type="EMBL" id="SVB01612.1"/>
    </source>
</evidence>
<organism evidence="2">
    <name type="scientific">marine metagenome</name>
    <dbReference type="NCBI Taxonomy" id="408172"/>
    <lineage>
        <taxon>unclassified sequences</taxon>
        <taxon>metagenomes</taxon>
        <taxon>ecological metagenomes</taxon>
    </lineage>
</organism>
<dbReference type="AlphaFoldDB" id="A0A382AKF8"/>
<dbReference type="InterPro" id="IPR002871">
    <property type="entry name" value="NIF_FeS_clus_asmbl_NifU_N"/>
</dbReference>
<feature type="domain" description="NIF system FeS cluster assembly NifU N-terminal" evidence="1">
    <location>
        <begin position="1"/>
        <end position="118"/>
    </location>
</feature>
<name>A0A382AKF8_9ZZZZ</name>
<reference evidence="2" key="1">
    <citation type="submission" date="2018-05" db="EMBL/GenBank/DDBJ databases">
        <authorList>
            <person name="Lanie J.A."/>
            <person name="Ng W.-L."/>
            <person name="Kazmierczak K.M."/>
            <person name="Andrzejewski T.M."/>
            <person name="Davidsen T.M."/>
            <person name="Wayne K.J."/>
            <person name="Tettelin H."/>
            <person name="Glass J.I."/>
            <person name="Rusch D."/>
            <person name="Podicherti R."/>
            <person name="Tsui H.-C.T."/>
            <person name="Winkler M.E."/>
        </authorList>
    </citation>
    <scope>NUCLEOTIDE SEQUENCE</scope>
</reference>
<proteinExistence type="predicted"/>
<dbReference type="CDD" id="cd06664">
    <property type="entry name" value="IscU_like"/>
    <property type="match status" value="1"/>
</dbReference>
<dbReference type="EMBL" id="UINC01025650">
    <property type="protein sequence ID" value="SVB01612.1"/>
    <property type="molecule type" value="Genomic_DNA"/>
</dbReference>
<dbReference type="Pfam" id="PF01592">
    <property type="entry name" value="NifU_N"/>
    <property type="match status" value="1"/>
</dbReference>
<gene>
    <name evidence="2" type="ORF">METZ01_LOCUS154466</name>
</gene>
<accession>A0A382AKF8</accession>
<protein>
    <recommendedName>
        <fullName evidence="1">NIF system FeS cluster assembly NifU N-terminal domain-containing protein</fullName>
    </recommendedName>
</protein>
<dbReference type="FunFam" id="3.90.1010.10:FF:000002">
    <property type="entry name" value="Iron-sulfur cluster assembly scaffold protein NifU"/>
    <property type="match status" value="1"/>
</dbReference>
<evidence type="ECO:0000259" key="1">
    <source>
        <dbReference type="Pfam" id="PF01592"/>
    </source>
</evidence>